<name>W4JSM9_HETIT</name>
<evidence type="ECO:0000313" key="2">
    <source>
        <dbReference type="EMBL" id="ETW76115.1"/>
    </source>
</evidence>
<dbReference type="GeneID" id="20671550"/>
<accession>W4JSM9</accession>
<proteinExistence type="predicted"/>
<gene>
    <name evidence="2" type="ORF">HETIRDRAFT_330113</name>
</gene>
<sequence length="109" mass="12312">MPVLQLFGCSWTLKITLIVLYFLKDPSLSPSTAVRIRSWELHLLYDSGSLPFDSHMPFTPETFPGLQIYQSNDQYQQANSDFRPTMSETVKPALRQSSRSTQGQGGTII</sequence>
<dbReference type="KEGG" id="hir:HETIRDRAFT_330113"/>
<protein>
    <submittedName>
        <fullName evidence="2">Uncharacterized protein</fullName>
    </submittedName>
</protein>
<reference evidence="2 3" key="1">
    <citation type="journal article" date="2012" name="New Phytol.">
        <title>Insight into trade-off between wood decay and parasitism from the genome of a fungal forest pathogen.</title>
        <authorList>
            <person name="Olson A."/>
            <person name="Aerts A."/>
            <person name="Asiegbu F."/>
            <person name="Belbahri L."/>
            <person name="Bouzid O."/>
            <person name="Broberg A."/>
            <person name="Canback B."/>
            <person name="Coutinho P.M."/>
            <person name="Cullen D."/>
            <person name="Dalman K."/>
            <person name="Deflorio G."/>
            <person name="van Diepen L.T."/>
            <person name="Dunand C."/>
            <person name="Duplessis S."/>
            <person name="Durling M."/>
            <person name="Gonthier P."/>
            <person name="Grimwood J."/>
            <person name="Fossdal C.G."/>
            <person name="Hansson D."/>
            <person name="Henrissat B."/>
            <person name="Hietala A."/>
            <person name="Himmelstrand K."/>
            <person name="Hoffmeister D."/>
            <person name="Hogberg N."/>
            <person name="James T.Y."/>
            <person name="Karlsson M."/>
            <person name="Kohler A."/>
            <person name="Kues U."/>
            <person name="Lee Y.H."/>
            <person name="Lin Y.C."/>
            <person name="Lind M."/>
            <person name="Lindquist E."/>
            <person name="Lombard V."/>
            <person name="Lucas S."/>
            <person name="Lunden K."/>
            <person name="Morin E."/>
            <person name="Murat C."/>
            <person name="Park J."/>
            <person name="Raffaello T."/>
            <person name="Rouze P."/>
            <person name="Salamov A."/>
            <person name="Schmutz J."/>
            <person name="Solheim H."/>
            <person name="Stahlberg J."/>
            <person name="Velez H."/>
            <person name="de Vries R.P."/>
            <person name="Wiebenga A."/>
            <person name="Woodward S."/>
            <person name="Yakovlev I."/>
            <person name="Garbelotto M."/>
            <person name="Martin F."/>
            <person name="Grigoriev I.V."/>
            <person name="Stenlid J."/>
        </authorList>
    </citation>
    <scope>NUCLEOTIDE SEQUENCE [LARGE SCALE GENOMIC DNA]</scope>
    <source>
        <strain evidence="2 3">TC 32-1</strain>
    </source>
</reference>
<dbReference type="HOGENOM" id="CLU_2184316_0_0_1"/>
<dbReference type="EMBL" id="KI925465">
    <property type="protein sequence ID" value="ETW76115.1"/>
    <property type="molecule type" value="Genomic_DNA"/>
</dbReference>
<feature type="region of interest" description="Disordered" evidence="1">
    <location>
        <begin position="90"/>
        <end position="109"/>
    </location>
</feature>
<dbReference type="AlphaFoldDB" id="W4JSM9"/>
<dbReference type="InParanoid" id="W4JSM9"/>
<dbReference type="Proteomes" id="UP000030671">
    <property type="component" value="Unassembled WGS sequence"/>
</dbReference>
<keyword evidence="3" id="KW-1185">Reference proteome</keyword>
<organism evidence="2 3">
    <name type="scientific">Heterobasidion irregulare (strain TC 32-1)</name>
    <dbReference type="NCBI Taxonomy" id="747525"/>
    <lineage>
        <taxon>Eukaryota</taxon>
        <taxon>Fungi</taxon>
        <taxon>Dikarya</taxon>
        <taxon>Basidiomycota</taxon>
        <taxon>Agaricomycotina</taxon>
        <taxon>Agaricomycetes</taxon>
        <taxon>Russulales</taxon>
        <taxon>Bondarzewiaceae</taxon>
        <taxon>Heterobasidion</taxon>
        <taxon>Heterobasidion annosum species complex</taxon>
    </lineage>
</organism>
<dbReference type="RefSeq" id="XP_009552333.1">
    <property type="nucleotide sequence ID" value="XM_009554038.1"/>
</dbReference>
<evidence type="ECO:0000313" key="3">
    <source>
        <dbReference type="Proteomes" id="UP000030671"/>
    </source>
</evidence>
<evidence type="ECO:0000256" key="1">
    <source>
        <dbReference type="SAM" id="MobiDB-lite"/>
    </source>
</evidence>